<gene>
    <name evidence="2" type="ORF">IMG5_041630</name>
</gene>
<protein>
    <recommendedName>
        <fullName evidence="4">Transmembrane protein</fullName>
    </recommendedName>
</protein>
<keyword evidence="1" id="KW-0472">Membrane</keyword>
<dbReference type="Proteomes" id="UP000008983">
    <property type="component" value="Unassembled WGS sequence"/>
</dbReference>
<keyword evidence="3" id="KW-1185">Reference proteome</keyword>
<evidence type="ECO:0000313" key="2">
    <source>
        <dbReference type="EMBL" id="EGR33737.1"/>
    </source>
</evidence>
<evidence type="ECO:0008006" key="4">
    <source>
        <dbReference type="Google" id="ProtNLM"/>
    </source>
</evidence>
<accession>G0QM19</accession>
<keyword evidence="1" id="KW-1133">Transmembrane helix</keyword>
<proteinExistence type="predicted"/>
<sequence length="156" mass="18933">MRFLFISIIAMLNLQMKNNQIKLLIIMVLIQQMFLLTTKNNNQINYINQIKKYSGLKFGTNVIIQSQQYKNHLIIKFGCFVQFCSCLVLKKVFRLNLMFQMLEKQLSYQFFWDFFQCFFALITLKKLFIYRKIIFQKQLIIQGLILIFFLNFFILF</sequence>
<dbReference type="AlphaFoldDB" id="G0QM19"/>
<dbReference type="RefSeq" id="XP_004037723.1">
    <property type="nucleotide sequence ID" value="XM_004037675.1"/>
</dbReference>
<evidence type="ECO:0000313" key="3">
    <source>
        <dbReference type="Proteomes" id="UP000008983"/>
    </source>
</evidence>
<dbReference type="GeneID" id="14909923"/>
<name>G0QM19_ICHMU</name>
<evidence type="ECO:0000256" key="1">
    <source>
        <dbReference type="SAM" id="Phobius"/>
    </source>
</evidence>
<feature type="transmembrane region" description="Helical" evidence="1">
    <location>
        <begin position="139"/>
        <end position="155"/>
    </location>
</feature>
<dbReference type="EMBL" id="GL983355">
    <property type="protein sequence ID" value="EGR33737.1"/>
    <property type="molecule type" value="Genomic_DNA"/>
</dbReference>
<reference evidence="2 3" key="1">
    <citation type="submission" date="2011-07" db="EMBL/GenBank/DDBJ databases">
        <authorList>
            <person name="Coyne R."/>
            <person name="Brami D."/>
            <person name="Johnson J."/>
            <person name="Hostetler J."/>
            <person name="Hannick L."/>
            <person name="Clark T."/>
            <person name="Cassidy-Hanley D."/>
            <person name="Inman J."/>
        </authorList>
    </citation>
    <scope>NUCLEOTIDE SEQUENCE [LARGE SCALE GENOMIC DNA]</scope>
    <source>
        <strain evidence="2 3">G5</strain>
    </source>
</reference>
<dbReference type="InParanoid" id="G0QM19"/>
<keyword evidence="1" id="KW-0812">Transmembrane</keyword>
<organism evidence="2 3">
    <name type="scientific">Ichthyophthirius multifiliis</name>
    <name type="common">White spot disease agent</name>
    <name type="synonym">Ich</name>
    <dbReference type="NCBI Taxonomy" id="5932"/>
    <lineage>
        <taxon>Eukaryota</taxon>
        <taxon>Sar</taxon>
        <taxon>Alveolata</taxon>
        <taxon>Ciliophora</taxon>
        <taxon>Intramacronucleata</taxon>
        <taxon>Oligohymenophorea</taxon>
        <taxon>Hymenostomatida</taxon>
        <taxon>Ophryoglenina</taxon>
        <taxon>Ichthyophthirius</taxon>
    </lineage>
</organism>